<dbReference type="InterPro" id="IPR009057">
    <property type="entry name" value="Homeodomain-like_sf"/>
</dbReference>
<gene>
    <name evidence="6" type="ORF">EHT87_30980</name>
</gene>
<keyword evidence="2" id="KW-0238">DNA-binding</keyword>
<protein>
    <submittedName>
        <fullName evidence="6">TetR/AcrR family transcriptional regulator</fullName>
    </submittedName>
</protein>
<dbReference type="InterPro" id="IPR036271">
    <property type="entry name" value="Tet_transcr_reg_TetR-rel_C_sf"/>
</dbReference>
<keyword evidence="7" id="KW-1185">Reference proteome</keyword>
<dbReference type="Gene3D" id="1.10.10.60">
    <property type="entry name" value="Homeodomain-like"/>
    <property type="match status" value="1"/>
</dbReference>
<dbReference type="Gene3D" id="1.10.357.10">
    <property type="entry name" value="Tetracycline Repressor, domain 2"/>
    <property type="match status" value="1"/>
</dbReference>
<evidence type="ECO:0000313" key="7">
    <source>
        <dbReference type="Proteomes" id="UP000274271"/>
    </source>
</evidence>
<dbReference type="OrthoDB" id="9795242at2"/>
<feature type="domain" description="Tetracyclin repressor-like C-terminal" evidence="5">
    <location>
        <begin position="84"/>
        <end position="183"/>
    </location>
</feature>
<dbReference type="RefSeq" id="WP_124910685.1">
    <property type="nucleotide sequence ID" value="NZ_RQJP01000008.1"/>
</dbReference>
<dbReference type="AlphaFoldDB" id="A0A3P1CAQ1"/>
<dbReference type="PANTHER" id="PTHR47506">
    <property type="entry name" value="TRANSCRIPTIONAL REGULATORY PROTEIN"/>
    <property type="match status" value="1"/>
</dbReference>
<dbReference type="InterPro" id="IPR011075">
    <property type="entry name" value="TetR_C"/>
</dbReference>
<dbReference type="SUPFAM" id="SSF46689">
    <property type="entry name" value="Homeodomain-like"/>
    <property type="match status" value="1"/>
</dbReference>
<dbReference type="GO" id="GO:0003677">
    <property type="term" value="F:DNA binding"/>
    <property type="evidence" value="ECO:0007669"/>
    <property type="project" value="UniProtKB-KW"/>
</dbReference>
<sequence length="192" mass="22247">MARTLAFNQHEAIEKALDVFWQKGYHGTSMRDLTDAMQINSSSLYNTLGDKHQLFIHCVKHYTLKRRLLLEQRANSFKSPKKALESFIQDVADVVIKDVQGCFAIKTAFEVSPEDKGIKALLKEDNDYTHQFLSRLIREAVRKDELDQDCDAALVADHIICTYTGWYELYILHQDPVKIKKLATYLVRQLLR</sequence>
<dbReference type="PANTHER" id="PTHR47506:SF10">
    <property type="entry name" value="TRANSCRIPTIONAL REGULATORY PROTEIN"/>
    <property type="match status" value="1"/>
</dbReference>
<feature type="domain" description="HTH tetR-type" evidence="4">
    <location>
        <begin position="13"/>
        <end position="57"/>
    </location>
</feature>
<dbReference type="EMBL" id="RQJP01000008">
    <property type="protein sequence ID" value="RRB09944.1"/>
    <property type="molecule type" value="Genomic_DNA"/>
</dbReference>
<dbReference type="Pfam" id="PF16925">
    <property type="entry name" value="TetR_C_13"/>
    <property type="match status" value="1"/>
</dbReference>
<dbReference type="InterPro" id="IPR001647">
    <property type="entry name" value="HTH_TetR"/>
</dbReference>
<accession>A0A3P1CAQ1</accession>
<dbReference type="Proteomes" id="UP000274271">
    <property type="component" value="Unassembled WGS sequence"/>
</dbReference>
<organism evidence="6 7">
    <name type="scientific">Larkinella knui</name>
    <dbReference type="NCBI Taxonomy" id="2025310"/>
    <lineage>
        <taxon>Bacteria</taxon>
        <taxon>Pseudomonadati</taxon>
        <taxon>Bacteroidota</taxon>
        <taxon>Cytophagia</taxon>
        <taxon>Cytophagales</taxon>
        <taxon>Spirosomataceae</taxon>
        <taxon>Larkinella</taxon>
    </lineage>
</organism>
<name>A0A3P1CAQ1_9BACT</name>
<evidence type="ECO:0000256" key="3">
    <source>
        <dbReference type="ARBA" id="ARBA00023163"/>
    </source>
</evidence>
<evidence type="ECO:0000259" key="4">
    <source>
        <dbReference type="Pfam" id="PF00440"/>
    </source>
</evidence>
<comment type="caution">
    <text evidence="6">The sequence shown here is derived from an EMBL/GenBank/DDBJ whole genome shotgun (WGS) entry which is preliminary data.</text>
</comment>
<keyword evidence="1" id="KW-0805">Transcription regulation</keyword>
<evidence type="ECO:0000256" key="1">
    <source>
        <dbReference type="ARBA" id="ARBA00023015"/>
    </source>
</evidence>
<dbReference type="SUPFAM" id="SSF48498">
    <property type="entry name" value="Tetracyclin repressor-like, C-terminal domain"/>
    <property type="match status" value="1"/>
</dbReference>
<reference evidence="6 7" key="1">
    <citation type="submission" date="2018-11" db="EMBL/GenBank/DDBJ databases">
        <authorList>
            <person name="Zhou Z."/>
            <person name="Wang G."/>
        </authorList>
    </citation>
    <scope>NUCLEOTIDE SEQUENCE [LARGE SCALE GENOMIC DNA]</scope>
    <source>
        <strain evidence="6 7">KCTC42998</strain>
    </source>
</reference>
<evidence type="ECO:0000259" key="5">
    <source>
        <dbReference type="Pfam" id="PF16925"/>
    </source>
</evidence>
<evidence type="ECO:0000256" key="2">
    <source>
        <dbReference type="ARBA" id="ARBA00023125"/>
    </source>
</evidence>
<keyword evidence="3" id="KW-0804">Transcription</keyword>
<proteinExistence type="predicted"/>
<dbReference type="Pfam" id="PF00440">
    <property type="entry name" value="TetR_N"/>
    <property type="match status" value="1"/>
</dbReference>
<evidence type="ECO:0000313" key="6">
    <source>
        <dbReference type="EMBL" id="RRB09944.1"/>
    </source>
</evidence>